<protein>
    <submittedName>
        <fullName evidence="1">Uncharacterized protein</fullName>
    </submittedName>
</protein>
<proteinExistence type="predicted"/>
<organism evidence="1">
    <name type="scientific">Faucicola osloensis</name>
    <name type="common">Moraxella osloensis</name>
    <dbReference type="NCBI Taxonomy" id="34062"/>
    <lineage>
        <taxon>Bacteria</taxon>
        <taxon>Pseudomonadati</taxon>
        <taxon>Pseudomonadota</taxon>
        <taxon>Gammaproteobacteria</taxon>
        <taxon>Moraxellales</taxon>
        <taxon>Moraxellaceae</taxon>
        <taxon>Faucicola</taxon>
    </lineage>
</organism>
<comment type="caution">
    <text evidence="1">The sequence shown here is derived from an EMBL/GenBank/DDBJ whole genome shotgun (WGS) entry which is preliminary data.</text>
</comment>
<dbReference type="EMBL" id="LZMT01000018">
    <property type="protein sequence ID" value="OBX64277.1"/>
    <property type="molecule type" value="Genomic_DNA"/>
</dbReference>
<accession>A0AA91J9U5</accession>
<dbReference type="AlphaFoldDB" id="A0AA91J9U5"/>
<sequence length="104" mass="12128">MPAFYNRQAFIEDFNQALEKGYKFEIRFEEGESEPVLTPEAFIEQSNEDICFLDMHTPSGDEASIVFVGEFRHDIMDSFVEFTDYSGNAELERVFANFFELNDD</sequence>
<gene>
    <name evidence="1" type="ORF">A9299_10145</name>
</gene>
<reference evidence="1" key="1">
    <citation type="submission" date="2016-06" db="EMBL/GenBank/DDBJ databases">
        <title>Draft genome of Moraxella osloensis CCUG 67237.</title>
        <authorList>
            <person name="Salva-Serra F."/>
            <person name="Engstrom-Jakobsson H."/>
            <person name="Thorell K."/>
            <person name="Gonzales-Siles L."/>
            <person name="Karlsson R."/>
            <person name="Boulund F."/>
            <person name="Engstrand L."/>
            <person name="Kristiansson E."/>
            <person name="Moore E."/>
        </authorList>
    </citation>
    <scope>NUCLEOTIDE SEQUENCE [LARGE SCALE GENOMIC DNA]</scope>
    <source>
        <strain evidence="1">CCUG 67237</strain>
    </source>
</reference>
<name>A0AA91J9U5_FAUOS</name>
<evidence type="ECO:0000313" key="1">
    <source>
        <dbReference type="EMBL" id="OBX64277.1"/>
    </source>
</evidence>